<dbReference type="EMBL" id="JAGGKV010000017">
    <property type="protein sequence ID" value="MBP1965889.1"/>
    <property type="molecule type" value="Genomic_DNA"/>
</dbReference>
<gene>
    <name evidence="1" type="ORF">J2Z65_005134</name>
</gene>
<evidence type="ECO:0000313" key="2">
    <source>
        <dbReference type="Proteomes" id="UP001519344"/>
    </source>
</evidence>
<sequence length="75" mass="8894">MEFETFEQAHHKFLEGHLGRRTGERKGRLVRGHNFAEKLLLQNVWWPLFGNFDNLHSEVAVPRLCIPPPVWPLRH</sequence>
<name>A0ABS4I6Z6_9BACL</name>
<reference evidence="1 2" key="1">
    <citation type="submission" date="2021-03" db="EMBL/GenBank/DDBJ databases">
        <title>Genomic Encyclopedia of Type Strains, Phase IV (KMG-IV): sequencing the most valuable type-strain genomes for metagenomic binning, comparative biology and taxonomic classification.</title>
        <authorList>
            <person name="Goeker M."/>
        </authorList>
    </citation>
    <scope>NUCLEOTIDE SEQUENCE [LARGE SCALE GENOMIC DNA]</scope>
    <source>
        <strain evidence="1 2">DSM 24950</strain>
    </source>
</reference>
<protein>
    <recommendedName>
        <fullName evidence="3">Transposase</fullName>
    </recommendedName>
</protein>
<accession>A0ABS4I6Z6</accession>
<proteinExistence type="predicted"/>
<evidence type="ECO:0008006" key="3">
    <source>
        <dbReference type="Google" id="ProtNLM"/>
    </source>
</evidence>
<keyword evidence="2" id="KW-1185">Reference proteome</keyword>
<comment type="caution">
    <text evidence="1">The sequence shown here is derived from an EMBL/GenBank/DDBJ whole genome shotgun (WGS) entry which is preliminary data.</text>
</comment>
<dbReference type="Proteomes" id="UP001519344">
    <property type="component" value="Unassembled WGS sequence"/>
</dbReference>
<evidence type="ECO:0000313" key="1">
    <source>
        <dbReference type="EMBL" id="MBP1965889.1"/>
    </source>
</evidence>
<organism evidence="1 2">
    <name type="scientific">Paenibacillus aceris</name>
    <dbReference type="NCBI Taxonomy" id="869555"/>
    <lineage>
        <taxon>Bacteria</taxon>
        <taxon>Bacillati</taxon>
        <taxon>Bacillota</taxon>
        <taxon>Bacilli</taxon>
        <taxon>Bacillales</taxon>
        <taxon>Paenibacillaceae</taxon>
        <taxon>Paenibacillus</taxon>
    </lineage>
</organism>